<evidence type="ECO:0000256" key="1">
    <source>
        <dbReference type="ARBA" id="ARBA00004370"/>
    </source>
</evidence>
<keyword evidence="4 6" id="KW-1133">Transmembrane helix</keyword>
<name>A0A840YC73_9SPHN</name>
<protein>
    <recommendedName>
        <fullName evidence="6">SURF1-like protein</fullName>
    </recommendedName>
</protein>
<evidence type="ECO:0000256" key="2">
    <source>
        <dbReference type="ARBA" id="ARBA00007165"/>
    </source>
</evidence>
<dbReference type="PROSITE" id="PS50895">
    <property type="entry name" value="SURF1"/>
    <property type="match status" value="1"/>
</dbReference>
<proteinExistence type="inferred from homology"/>
<keyword evidence="3 6" id="KW-0812">Transmembrane</keyword>
<comment type="caution">
    <text evidence="7">The sequence shown here is derived from an EMBL/GenBank/DDBJ whole genome shotgun (WGS) entry which is preliminary data.</text>
</comment>
<dbReference type="GO" id="GO:0005886">
    <property type="term" value="C:plasma membrane"/>
    <property type="evidence" value="ECO:0007669"/>
    <property type="project" value="UniProtKB-SubCell"/>
</dbReference>
<feature type="transmembrane region" description="Helical" evidence="6">
    <location>
        <begin position="202"/>
        <end position="222"/>
    </location>
</feature>
<gene>
    <name evidence="7" type="ORF">FHT02_002207</name>
</gene>
<reference evidence="7 8" key="1">
    <citation type="submission" date="2020-08" db="EMBL/GenBank/DDBJ databases">
        <title>Genomic Encyclopedia of Type Strains, Phase IV (KMG-IV): sequencing the most valuable type-strain genomes for metagenomic binning, comparative biology and taxonomic classification.</title>
        <authorList>
            <person name="Goeker M."/>
        </authorList>
    </citation>
    <scope>NUCLEOTIDE SEQUENCE [LARGE SCALE GENOMIC DNA]</scope>
    <source>
        <strain evidence="7 8">DSM 26736</strain>
    </source>
</reference>
<keyword evidence="6" id="KW-1003">Cell membrane</keyword>
<dbReference type="CDD" id="cd06662">
    <property type="entry name" value="SURF1"/>
    <property type="match status" value="1"/>
</dbReference>
<dbReference type="InterPro" id="IPR002994">
    <property type="entry name" value="Surf1/Shy1"/>
</dbReference>
<dbReference type="PANTHER" id="PTHR23427">
    <property type="entry name" value="SURFEIT LOCUS PROTEIN"/>
    <property type="match status" value="1"/>
</dbReference>
<organism evidence="7 8">
    <name type="scientific">Sphingomonas xinjiangensis</name>
    <dbReference type="NCBI Taxonomy" id="643568"/>
    <lineage>
        <taxon>Bacteria</taxon>
        <taxon>Pseudomonadati</taxon>
        <taxon>Pseudomonadota</taxon>
        <taxon>Alphaproteobacteria</taxon>
        <taxon>Sphingomonadales</taxon>
        <taxon>Sphingomonadaceae</taxon>
        <taxon>Sphingomonas</taxon>
    </lineage>
</organism>
<dbReference type="RefSeq" id="WP_184087373.1">
    <property type="nucleotide sequence ID" value="NZ_JACIJF010000005.1"/>
</dbReference>
<comment type="similarity">
    <text evidence="2 6">Belongs to the SURF1 family.</text>
</comment>
<evidence type="ECO:0000256" key="3">
    <source>
        <dbReference type="ARBA" id="ARBA00022692"/>
    </source>
</evidence>
<accession>A0A840YC73</accession>
<sequence>MRARRIVGGTLAAIAVLLLVGLGVWQIERRAWKLALIEQVERRLAAAPVAAPGPSAWPAIGSDAAYTRVQIRGRFLPNRDSYVQAVTSLGGGFWLLTPLRSDAGWSVLVNRGFVPADQRGRIAPPDAAPVTVSGLLRTTEPKGGFLRRNDPAQDRWYSRDVQAIAARHRLGRVAPYFIDADRTGAGWPRGGMTVVRFPNSHLVYALTWFGLAGMVVALTIIARRRGR</sequence>
<evidence type="ECO:0000313" key="7">
    <source>
        <dbReference type="EMBL" id="MBB5710967.1"/>
    </source>
</evidence>
<dbReference type="InterPro" id="IPR045214">
    <property type="entry name" value="Surf1/Surf4"/>
</dbReference>
<keyword evidence="8" id="KW-1185">Reference proteome</keyword>
<evidence type="ECO:0000256" key="5">
    <source>
        <dbReference type="ARBA" id="ARBA00023136"/>
    </source>
</evidence>
<evidence type="ECO:0000256" key="6">
    <source>
        <dbReference type="RuleBase" id="RU363076"/>
    </source>
</evidence>
<keyword evidence="5 6" id="KW-0472">Membrane</keyword>
<evidence type="ECO:0000313" key="8">
    <source>
        <dbReference type="Proteomes" id="UP000527143"/>
    </source>
</evidence>
<dbReference type="PANTHER" id="PTHR23427:SF2">
    <property type="entry name" value="SURFEIT LOCUS PROTEIN 1"/>
    <property type="match status" value="1"/>
</dbReference>
<comment type="caution">
    <text evidence="6">Lacks conserved residue(s) required for the propagation of feature annotation.</text>
</comment>
<comment type="subcellular location">
    <subcellularLocation>
        <location evidence="6">Cell membrane</location>
        <topology evidence="6">Multi-pass membrane protein</topology>
    </subcellularLocation>
    <subcellularLocation>
        <location evidence="1">Membrane</location>
    </subcellularLocation>
</comment>
<evidence type="ECO:0000256" key="4">
    <source>
        <dbReference type="ARBA" id="ARBA00022989"/>
    </source>
</evidence>
<dbReference type="Pfam" id="PF02104">
    <property type="entry name" value="SURF1"/>
    <property type="match status" value="1"/>
</dbReference>
<dbReference type="EMBL" id="JACIJF010000005">
    <property type="protein sequence ID" value="MBB5710967.1"/>
    <property type="molecule type" value="Genomic_DNA"/>
</dbReference>
<dbReference type="Proteomes" id="UP000527143">
    <property type="component" value="Unassembled WGS sequence"/>
</dbReference>
<dbReference type="AlphaFoldDB" id="A0A840YC73"/>